<keyword evidence="2" id="KW-1185">Reference proteome</keyword>
<accession>A0A1Y2SPB0</accession>
<organism evidence="1 2">
    <name type="scientific">Xenorhabdus beddingii</name>
    <dbReference type="NCBI Taxonomy" id="40578"/>
    <lineage>
        <taxon>Bacteria</taxon>
        <taxon>Pseudomonadati</taxon>
        <taxon>Pseudomonadota</taxon>
        <taxon>Gammaproteobacteria</taxon>
        <taxon>Enterobacterales</taxon>
        <taxon>Morganellaceae</taxon>
        <taxon>Xenorhabdus</taxon>
    </lineage>
</organism>
<comment type="caution">
    <text evidence="1">The sequence shown here is derived from an EMBL/GenBank/DDBJ whole genome shotgun (WGS) entry which is preliminary data.</text>
</comment>
<evidence type="ECO:0000313" key="1">
    <source>
        <dbReference type="EMBL" id="OTA20026.1"/>
    </source>
</evidence>
<proteinExistence type="predicted"/>
<gene>
    <name evidence="1" type="ORF">Xbed_01741</name>
</gene>
<dbReference type="OrthoDB" id="6006510at2"/>
<name>A0A1Y2SPB0_9GAMM</name>
<evidence type="ECO:0000313" key="2">
    <source>
        <dbReference type="Proteomes" id="UP000194204"/>
    </source>
</evidence>
<sequence length="156" mass="17776">MKKFNEIHTDSFEGEAKVILKFAYAVLKDGTLAPQYDAECFKKLSSPGSKYVGLNVNNRYNINIKTEIMFARSEFISPSNYRPLVVTLAPLGISNIYEFMGSVGSDINIFFSLDKDLKNPASTFLILNKEKEYNCVISSSGKHHDGIRRWLYTHRH</sequence>
<dbReference type="EMBL" id="MUBK01000012">
    <property type="protein sequence ID" value="OTA20026.1"/>
    <property type="molecule type" value="Genomic_DNA"/>
</dbReference>
<dbReference type="Proteomes" id="UP000194204">
    <property type="component" value="Unassembled WGS sequence"/>
</dbReference>
<protein>
    <submittedName>
        <fullName evidence="1">Uncharacterized protein</fullName>
    </submittedName>
</protein>
<dbReference type="RefSeq" id="WP_086112531.1">
    <property type="nucleotide sequence ID" value="NZ_CAWNHF010000024.1"/>
</dbReference>
<reference evidence="1 2" key="1">
    <citation type="submission" date="2017-01" db="EMBL/GenBank/DDBJ databases">
        <title>Deconstructing symbiosis and pathogenesis requirements using a combined genomic-metabolomic approach.</title>
        <authorList>
            <person name="Tobias N.J."/>
            <person name="Wolff H."/>
            <person name="Djahanschiri B."/>
            <person name="Ebersberger I."/>
            <person name="Bode H.B."/>
        </authorList>
    </citation>
    <scope>NUCLEOTIDE SEQUENCE [LARGE SCALE GENOMIC DNA]</scope>
    <source>
        <strain evidence="1 2">DSM 4764</strain>
    </source>
</reference>
<dbReference type="AlphaFoldDB" id="A0A1Y2SPB0"/>